<evidence type="ECO:0000313" key="1">
    <source>
        <dbReference type="EMBL" id="JAD49541.1"/>
    </source>
</evidence>
<reference evidence="1" key="2">
    <citation type="journal article" date="2015" name="Data Brief">
        <title>Shoot transcriptome of the giant reed, Arundo donax.</title>
        <authorList>
            <person name="Barrero R.A."/>
            <person name="Guerrero F.D."/>
            <person name="Moolhuijzen P."/>
            <person name="Goolsby J.A."/>
            <person name="Tidwell J."/>
            <person name="Bellgard S.E."/>
            <person name="Bellgard M.I."/>
        </authorList>
    </citation>
    <scope>NUCLEOTIDE SEQUENCE</scope>
    <source>
        <tissue evidence="1">Shoot tissue taken approximately 20 cm above the soil surface</tissue>
    </source>
</reference>
<name>A0A0A9AEI8_ARUDO</name>
<dbReference type="EMBL" id="GBRH01248354">
    <property type="protein sequence ID" value="JAD49541.1"/>
    <property type="molecule type" value="Transcribed_RNA"/>
</dbReference>
<dbReference type="AlphaFoldDB" id="A0A0A9AEI8"/>
<protein>
    <submittedName>
        <fullName evidence="1">Uncharacterized protein</fullName>
    </submittedName>
</protein>
<organism evidence="1">
    <name type="scientific">Arundo donax</name>
    <name type="common">Giant reed</name>
    <name type="synonym">Donax arundinaceus</name>
    <dbReference type="NCBI Taxonomy" id="35708"/>
    <lineage>
        <taxon>Eukaryota</taxon>
        <taxon>Viridiplantae</taxon>
        <taxon>Streptophyta</taxon>
        <taxon>Embryophyta</taxon>
        <taxon>Tracheophyta</taxon>
        <taxon>Spermatophyta</taxon>
        <taxon>Magnoliopsida</taxon>
        <taxon>Liliopsida</taxon>
        <taxon>Poales</taxon>
        <taxon>Poaceae</taxon>
        <taxon>PACMAD clade</taxon>
        <taxon>Arundinoideae</taxon>
        <taxon>Arundineae</taxon>
        <taxon>Arundo</taxon>
    </lineage>
</organism>
<accession>A0A0A9AEI8</accession>
<reference evidence="1" key="1">
    <citation type="submission" date="2014-09" db="EMBL/GenBank/DDBJ databases">
        <authorList>
            <person name="Magalhaes I.L.F."/>
            <person name="Oliveira U."/>
            <person name="Santos F.R."/>
            <person name="Vidigal T.H.D.A."/>
            <person name="Brescovit A.D."/>
            <person name="Santos A.J."/>
        </authorList>
    </citation>
    <scope>NUCLEOTIDE SEQUENCE</scope>
    <source>
        <tissue evidence="1">Shoot tissue taken approximately 20 cm above the soil surface</tissue>
    </source>
</reference>
<proteinExistence type="predicted"/>
<sequence>MVDLRHQPKVREFCIEGRVQHYVTWLDIPVHDGLMGTFIMEVCKTGSYTN</sequence>